<gene>
    <name evidence="4" type="ORF">FG381_11990</name>
</gene>
<organism evidence="4 5">
    <name type="scientific">Sutterella faecalis</name>
    <dbReference type="NCBI Taxonomy" id="2584944"/>
    <lineage>
        <taxon>Bacteria</taxon>
        <taxon>Pseudomonadati</taxon>
        <taxon>Pseudomonadota</taxon>
        <taxon>Betaproteobacteria</taxon>
        <taxon>Burkholderiales</taxon>
        <taxon>Sutterellaceae</taxon>
        <taxon>Sutterella</taxon>
    </lineage>
</organism>
<dbReference type="InterPro" id="IPR025166">
    <property type="entry name" value="Integrase_DNA_bind_dom"/>
</dbReference>
<evidence type="ECO:0000256" key="2">
    <source>
        <dbReference type="ARBA" id="ARBA00022908"/>
    </source>
</evidence>
<dbReference type="Gene3D" id="3.30.160.390">
    <property type="entry name" value="Integrase, DNA-binding domain"/>
    <property type="match status" value="1"/>
</dbReference>
<dbReference type="Pfam" id="PF13356">
    <property type="entry name" value="Arm-DNA-bind_3"/>
    <property type="match status" value="1"/>
</dbReference>
<dbReference type="EMBL" id="CP040882">
    <property type="protein sequence ID" value="QDA55594.1"/>
    <property type="molecule type" value="Genomic_DNA"/>
</dbReference>
<dbReference type="RefSeq" id="WP_139689002.1">
    <property type="nucleotide sequence ID" value="NZ_CP040882.1"/>
</dbReference>
<dbReference type="Proteomes" id="UP000308889">
    <property type="component" value="Chromosome"/>
</dbReference>
<feature type="domain" description="Integrase DNA-binding" evidence="3">
    <location>
        <begin position="5"/>
        <end position="77"/>
    </location>
</feature>
<comment type="similarity">
    <text evidence="1">Belongs to the 'phage' integrase family.</text>
</comment>
<dbReference type="InterPro" id="IPR038488">
    <property type="entry name" value="Integrase_DNA-bd_sf"/>
</dbReference>
<proteinExistence type="inferred from homology"/>
<keyword evidence="2" id="KW-0229">DNA integration</keyword>
<reference evidence="5" key="1">
    <citation type="submission" date="2019-06" db="EMBL/GenBank/DDBJ databases">
        <authorList>
            <person name="Oh B.S."/>
        </authorList>
    </citation>
    <scope>NUCLEOTIDE SEQUENCE [LARGE SCALE GENOMIC DNA]</scope>
    <source>
        <strain evidence="5">KGMB03119</strain>
    </source>
</reference>
<evidence type="ECO:0000313" key="4">
    <source>
        <dbReference type="EMBL" id="QDA55594.1"/>
    </source>
</evidence>
<keyword evidence="5" id="KW-1185">Reference proteome</keyword>
<name>A0ABX5VM26_9BURK</name>
<sequence length="82" mass="9704">MSKNLSTRKIAALRPREKRYTVTDSHSLTLRVYPSGIKSWCLRISYGGRVTDLSLGRWPEVSLMQARQLARRKRKEFRRVRQ</sequence>
<dbReference type="PANTHER" id="PTHR30629:SF2">
    <property type="entry name" value="PROPHAGE INTEGRASE INTS-RELATED"/>
    <property type="match status" value="1"/>
</dbReference>
<evidence type="ECO:0000313" key="5">
    <source>
        <dbReference type="Proteomes" id="UP000308889"/>
    </source>
</evidence>
<dbReference type="PANTHER" id="PTHR30629">
    <property type="entry name" value="PROPHAGE INTEGRASE"/>
    <property type="match status" value="1"/>
</dbReference>
<dbReference type="InterPro" id="IPR050808">
    <property type="entry name" value="Phage_Integrase"/>
</dbReference>
<protein>
    <submittedName>
        <fullName evidence="4">DUF4102 domain-containing protein</fullName>
    </submittedName>
</protein>
<evidence type="ECO:0000259" key="3">
    <source>
        <dbReference type="Pfam" id="PF13356"/>
    </source>
</evidence>
<evidence type="ECO:0000256" key="1">
    <source>
        <dbReference type="ARBA" id="ARBA00008857"/>
    </source>
</evidence>
<accession>A0ABX5VM26</accession>